<protein>
    <submittedName>
        <fullName evidence="1">Uncharacterized protein</fullName>
    </submittedName>
</protein>
<evidence type="ECO:0000313" key="2">
    <source>
        <dbReference type="Proteomes" id="UP000825935"/>
    </source>
</evidence>
<dbReference type="AlphaFoldDB" id="A0A8T2SJF1"/>
<gene>
    <name evidence="1" type="ORF">KP509_20G091600</name>
</gene>
<evidence type="ECO:0000313" key="1">
    <source>
        <dbReference type="EMBL" id="KAH7332507.1"/>
    </source>
</evidence>
<dbReference type="EMBL" id="CM035425">
    <property type="protein sequence ID" value="KAH7332507.1"/>
    <property type="molecule type" value="Genomic_DNA"/>
</dbReference>
<keyword evidence="2" id="KW-1185">Reference proteome</keyword>
<name>A0A8T2SJF1_CERRI</name>
<organism evidence="1 2">
    <name type="scientific">Ceratopteris richardii</name>
    <name type="common">Triangle waterfern</name>
    <dbReference type="NCBI Taxonomy" id="49495"/>
    <lineage>
        <taxon>Eukaryota</taxon>
        <taxon>Viridiplantae</taxon>
        <taxon>Streptophyta</taxon>
        <taxon>Embryophyta</taxon>
        <taxon>Tracheophyta</taxon>
        <taxon>Polypodiopsida</taxon>
        <taxon>Polypodiidae</taxon>
        <taxon>Polypodiales</taxon>
        <taxon>Pteridineae</taxon>
        <taxon>Pteridaceae</taxon>
        <taxon>Parkerioideae</taxon>
        <taxon>Ceratopteris</taxon>
    </lineage>
</organism>
<accession>A0A8T2SJF1</accession>
<dbReference type="Proteomes" id="UP000825935">
    <property type="component" value="Chromosome 20"/>
</dbReference>
<sequence>MLVVKIGGPAYRIGTGGKSYILEFNTNEMGEGYRPRVDLAPDYFFLLMRTRRRLFVVMQKSWL</sequence>
<comment type="caution">
    <text evidence="1">The sequence shown here is derived from an EMBL/GenBank/DDBJ whole genome shotgun (WGS) entry which is preliminary data.</text>
</comment>
<reference evidence="1" key="1">
    <citation type="submission" date="2021-08" db="EMBL/GenBank/DDBJ databases">
        <title>WGS assembly of Ceratopteris richardii.</title>
        <authorList>
            <person name="Marchant D.B."/>
            <person name="Chen G."/>
            <person name="Jenkins J."/>
            <person name="Shu S."/>
            <person name="Leebens-Mack J."/>
            <person name="Grimwood J."/>
            <person name="Schmutz J."/>
            <person name="Soltis P."/>
            <person name="Soltis D."/>
            <person name="Chen Z.-H."/>
        </authorList>
    </citation>
    <scope>NUCLEOTIDE SEQUENCE</scope>
    <source>
        <strain evidence="1">Whitten #5841</strain>
        <tissue evidence="1">Leaf</tissue>
    </source>
</reference>
<proteinExistence type="predicted"/>